<feature type="region of interest" description="Disordered" evidence="4">
    <location>
        <begin position="1"/>
        <end position="46"/>
    </location>
</feature>
<dbReference type="InterPro" id="IPR044861">
    <property type="entry name" value="IPNS-like_FE2OG_OXY"/>
</dbReference>
<sequence length="551" mass="62447">MAYGNGSSADGKEKSVLELARDGEEPPHSYVCSEEDRPLDASSPTSPIPHVDLQLLFSSGPSKESEMEKLRSTLDSWGFFQAINHGISSSLLEKVISVGREFFHLSKEERQKFSQRAYGKEKDGLETIPQNVPQDQIIDWNDQLYLQVIPADARKIPDWPENPNSFRDILHEYTMEINDVIHLVLRAMANLVGLEEDYFVRQFGDKATVHARFNYYPPCSRPDLVLGIKSHSDGSGITFLLPDPGVDGLEVLKDNQWFRIRPVRHALLINVGDQIEAINHGISSSLSEKVISVGREFFYLSKEERQKFSKQAYGKDEDGLETIPQNVPKDRILEWNDHLYLQVIPEHARKIDRWPDNPTSFRDILHEYSMKINDVIHLVLRAMANLVGLEEDYFVRQFGNMATVHARFNYYPPCSRPDLVLGLKSHTDGSGITILLPDPAVDGLEVLKDSQWVKVRPVHQAILINVGDQMEILSNGIFKSPVHRAVTNSERERISVVMFLAAEVDKEIGPADGLVDAGRPRSYKAIKVKDYLDMFLLNSMTGKRSIDFVKV</sequence>
<dbReference type="InterPro" id="IPR027443">
    <property type="entry name" value="IPNS-like_sf"/>
</dbReference>
<evidence type="ECO:0000256" key="3">
    <source>
        <dbReference type="ARBA" id="ARBA00023004"/>
    </source>
</evidence>
<feature type="domain" description="Fe2OG dioxygenase" evidence="5">
    <location>
        <begin position="207"/>
        <end position="301"/>
    </location>
</feature>
<comment type="caution">
    <text evidence="6">The sequence shown here is derived from an EMBL/GenBank/DDBJ whole genome shotgun (WGS) entry which is preliminary data.</text>
</comment>
<dbReference type="OrthoDB" id="288590at2759"/>
<reference evidence="6 7" key="1">
    <citation type="journal article" date="2019" name="Nat. Plants">
        <title>Stout camphor tree genome fills gaps in understanding of flowering plant genome evolution.</title>
        <authorList>
            <person name="Chaw S.M."/>
            <person name="Liu Y.C."/>
            <person name="Wu Y.W."/>
            <person name="Wang H.Y."/>
            <person name="Lin C.I."/>
            <person name="Wu C.S."/>
            <person name="Ke H.M."/>
            <person name="Chang L.Y."/>
            <person name="Hsu C.Y."/>
            <person name="Yang H.T."/>
            <person name="Sudianto E."/>
            <person name="Hsu M.H."/>
            <person name="Wu K.P."/>
            <person name="Wang L.N."/>
            <person name="Leebens-Mack J.H."/>
            <person name="Tsai I.J."/>
        </authorList>
    </citation>
    <scope>NUCLEOTIDE SEQUENCE [LARGE SCALE GENOMIC DNA]</scope>
    <source>
        <strain evidence="7">cv. Chaw 1501</strain>
        <tissue evidence="6">Young leaves</tissue>
    </source>
</reference>
<dbReference type="InterPro" id="IPR026992">
    <property type="entry name" value="DIOX_N"/>
</dbReference>
<dbReference type="PROSITE" id="PS51471">
    <property type="entry name" value="FE2OG_OXY"/>
    <property type="match status" value="2"/>
</dbReference>
<dbReference type="AlphaFoldDB" id="A0A3S3MUC2"/>
<keyword evidence="3" id="KW-0408">Iron</keyword>
<feature type="compositionally biased region" description="Basic and acidic residues" evidence="4">
    <location>
        <begin position="10"/>
        <end position="27"/>
    </location>
</feature>
<dbReference type="Gene3D" id="2.60.120.330">
    <property type="entry name" value="B-lactam Antibiotic, Isopenicillin N Synthase, Chain"/>
    <property type="match status" value="2"/>
</dbReference>
<dbReference type="InterPro" id="IPR005123">
    <property type="entry name" value="Oxoglu/Fe-dep_dioxygenase_dom"/>
</dbReference>
<gene>
    <name evidence="6" type="ORF">CKAN_01126600</name>
</gene>
<evidence type="ECO:0000256" key="2">
    <source>
        <dbReference type="ARBA" id="ARBA00022723"/>
    </source>
</evidence>
<organism evidence="6 7">
    <name type="scientific">Cinnamomum micranthum f. kanehirae</name>
    <dbReference type="NCBI Taxonomy" id="337451"/>
    <lineage>
        <taxon>Eukaryota</taxon>
        <taxon>Viridiplantae</taxon>
        <taxon>Streptophyta</taxon>
        <taxon>Embryophyta</taxon>
        <taxon>Tracheophyta</taxon>
        <taxon>Spermatophyta</taxon>
        <taxon>Magnoliopsida</taxon>
        <taxon>Magnoliidae</taxon>
        <taxon>Laurales</taxon>
        <taxon>Lauraceae</taxon>
        <taxon>Cinnamomum</taxon>
    </lineage>
</organism>
<dbReference type="GO" id="GO:0046872">
    <property type="term" value="F:metal ion binding"/>
    <property type="evidence" value="ECO:0007669"/>
    <property type="project" value="UniProtKB-KW"/>
</dbReference>
<dbReference type="STRING" id="337451.A0A3S3MUC2"/>
<proteinExistence type="inferred from homology"/>
<dbReference type="Proteomes" id="UP000283530">
    <property type="component" value="Unassembled WGS sequence"/>
</dbReference>
<accession>A0A3S3MUC2</accession>
<evidence type="ECO:0000313" key="6">
    <source>
        <dbReference type="EMBL" id="RWR82544.1"/>
    </source>
</evidence>
<feature type="domain" description="Fe2OG dioxygenase" evidence="5">
    <location>
        <begin position="402"/>
        <end position="502"/>
    </location>
</feature>
<evidence type="ECO:0000256" key="4">
    <source>
        <dbReference type="SAM" id="MobiDB-lite"/>
    </source>
</evidence>
<dbReference type="Pfam" id="PF03171">
    <property type="entry name" value="2OG-FeII_Oxy"/>
    <property type="match status" value="2"/>
</dbReference>
<evidence type="ECO:0000256" key="1">
    <source>
        <dbReference type="ARBA" id="ARBA00008056"/>
    </source>
</evidence>
<dbReference type="EMBL" id="QPKB01000004">
    <property type="protein sequence ID" value="RWR82544.1"/>
    <property type="molecule type" value="Genomic_DNA"/>
</dbReference>
<dbReference type="InterPro" id="IPR050295">
    <property type="entry name" value="Plant_2OG-oxidoreductases"/>
</dbReference>
<dbReference type="SUPFAM" id="SSF51197">
    <property type="entry name" value="Clavaminate synthase-like"/>
    <property type="match status" value="2"/>
</dbReference>
<evidence type="ECO:0000313" key="7">
    <source>
        <dbReference type="Proteomes" id="UP000283530"/>
    </source>
</evidence>
<dbReference type="Pfam" id="PF14226">
    <property type="entry name" value="DIOX_N"/>
    <property type="match status" value="1"/>
</dbReference>
<keyword evidence="7" id="KW-1185">Reference proteome</keyword>
<evidence type="ECO:0000259" key="5">
    <source>
        <dbReference type="PROSITE" id="PS51471"/>
    </source>
</evidence>
<keyword evidence="2" id="KW-0479">Metal-binding</keyword>
<dbReference type="PANTHER" id="PTHR47991">
    <property type="entry name" value="OXOGLUTARATE/IRON-DEPENDENT DIOXYGENASE"/>
    <property type="match status" value="1"/>
</dbReference>
<protein>
    <submittedName>
        <fullName evidence="6">Isopenicillin N synthase</fullName>
    </submittedName>
</protein>
<name>A0A3S3MUC2_9MAGN</name>
<comment type="similarity">
    <text evidence="1">Belongs to the iron/ascorbate-dependent oxidoreductase family.</text>
</comment>